<dbReference type="EMBL" id="CP002188">
    <property type="protein sequence ID" value="ADR24896.1"/>
    <property type="molecule type" value="Genomic_DNA"/>
</dbReference>
<gene>
    <name evidence="2" type="ordered locus">MBOVPG45_0440</name>
</gene>
<dbReference type="Proteomes" id="UP000008713">
    <property type="component" value="Chromosome"/>
</dbReference>
<sequence length="156" mass="18008">MQYEDSKKVTINFFIILLYFSVIFAYFYKYARLSLLLGYVIGASTSFLIFWIKEAFSYLIIGKKKSQAASLSVLAFVTSFTLVGFLTVLLIFVNKISIKNMNNIYTKSSFQIAFYPVNLITYTFGFVTLKMSLLLCFINKKKKGGINEYSQKCRRI</sequence>
<keyword evidence="1" id="KW-0472">Membrane</keyword>
<dbReference type="AlphaFoldDB" id="A0A454APA1"/>
<accession>A0A454APA1</accession>
<feature type="transmembrane region" description="Helical" evidence="1">
    <location>
        <begin position="34"/>
        <end position="52"/>
    </location>
</feature>
<dbReference type="KEGG" id="mbv:MBOVPG45_0440"/>
<evidence type="ECO:0000313" key="3">
    <source>
        <dbReference type="Proteomes" id="UP000008713"/>
    </source>
</evidence>
<reference evidence="2 3" key="1">
    <citation type="journal article" date="2011" name="Infect. Immun.">
        <title>Complete genome sequence of Mycoplasma bovis type strain PG45 (ATCC 25523).</title>
        <authorList>
            <person name="Wise K.S."/>
            <person name="Calcutt M.J."/>
            <person name="Foecking M.F."/>
            <person name="Roske K."/>
            <person name="Madupu R."/>
            <person name="Methe B.A."/>
        </authorList>
    </citation>
    <scope>NUCLEOTIDE SEQUENCE [LARGE SCALE GENOMIC DNA]</scope>
    <source>
        <strain evidence="3">ATCC 25523 / DSM 22781 / NCTC 10131 / PG45</strain>
    </source>
</reference>
<feature type="transmembrane region" description="Helical" evidence="1">
    <location>
        <begin position="9"/>
        <end position="28"/>
    </location>
</feature>
<protein>
    <submittedName>
        <fullName evidence="2">Putative membrane protein</fullName>
    </submittedName>
</protein>
<evidence type="ECO:0000256" key="1">
    <source>
        <dbReference type="SAM" id="Phobius"/>
    </source>
</evidence>
<evidence type="ECO:0000313" key="2">
    <source>
        <dbReference type="EMBL" id="ADR24896.1"/>
    </source>
</evidence>
<proteinExistence type="predicted"/>
<feature type="transmembrane region" description="Helical" evidence="1">
    <location>
        <begin position="73"/>
        <end position="93"/>
    </location>
</feature>
<name>A0A454APA1_MYCBG</name>
<dbReference type="OrthoDB" id="398376at2"/>
<keyword evidence="1" id="KW-0812">Transmembrane</keyword>
<feature type="transmembrane region" description="Helical" evidence="1">
    <location>
        <begin position="113"/>
        <end position="138"/>
    </location>
</feature>
<keyword evidence="1" id="KW-1133">Transmembrane helix</keyword>
<organism evidence="2 3">
    <name type="scientific">Mycoplasmopsis bovis (strain ATCC 25523 / DSM 22781 / NCTC 10131 / PG45)</name>
    <name type="common">Mycoplasma bovis</name>
    <dbReference type="NCBI Taxonomy" id="289397"/>
    <lineage>
        <taxon>Bacteria</taxon>
        <taxon>Bacillati</taxon>
        <taxon>Mycoplasmatota</taxon>
        <taxon>Mycoplasmoidales</taxon>
        <taxon>Metamycoplasmataceae</taxon>
        <taxon>Mycoplasmopsis</taxon>
    </lineage>
</organism>